<evidence type="ECO:0000313" key="7">
    <source>
        <dbReference type="EMBL" id="KAJ8902928.1"/>
    </source>
</evidence>
<dbReference type="SUPFAM" id="SSF56019">
    <property type="entry name" value="The spindle assembly checkpoint protein mad2"/>
    <property type="match status" value="1"/>
</dbReference>
<dbReference type="InterPro" id="IPR036570">
    <property type="entry name" value="HORMA_dom_sf"/>
</dbReference>
<comment type="subcellular location">
    <subcellularLocation>
        <location evidence="2">Chromosome</location>
    </subcellularLocation>
    <subcellularLocation>
        <location evidence="1">Nucleus</location>
    </subcellularLocation>
</comment>
<dbReference type="InterPro" id="IPR051294">
    <property type="entry name" value="HORMA_MeioticProgression"/>
</dbReference>
<dbReference type="PROSITE" id="PS50815">
    <property type="entry name" value="HORMA"/>
    <property type="match status" value="1"/>
</dbReference>
<accession>A0AAV8UK60</accession>
<dbReference type="Gene3D" id="3.30.900.10">
    <property type="entry name" value="HORMA domain"/>
    <property type="match status" value="1"/>
</dbReference>
<keyword evidence="8" id="KW-1185">Reference proteome</keyword>
<dbReference type="Proteomes" id="UP001157974">
    <property type="component" value="Unassembled WGS sequence"/>
</dbReference>
<name>A0AAV8UK60_9RHOD</name>
<protein>
    <recommendedName>
        <fullName evidence="6">HORMA domain-containing protein</fullName>
    </recommendedName>
</protein>
<dbReference type="Pfam" id="PF02301">
    <property type="entry name" value="HORMA"/>
    <property type="match status" value="1"/>
</dbReference>
<keyword evidence="3" id="KW-0158">Chromosome</keyword>
<keyword evidence="4" id="KW-0539">Nucleus</keyword>
<dbReference type="InterPro" id="IPR003511">
    <property type="entry name" value="HORMA_dom"/>
</dbReference>
<evidence type="ECO:0000256" key="2">
    <source>
        <dbReference type="ARBA" id="ARBA00004286"/>
    </source>
</evidence>
<reference evidence="7 8" key="1">
    <citation type="journal article" date="2023" name="Nat. Commun.">
        <title>Origin of minicircular mitochondrial genomes in red algae.</title>
        <authorList>
            <person name="Lee Y."/>
            <person name="Cho C.H."/>
            <person name="Lee Y.M."/>
            <person name="Park S.I."/>
            <person name="Yang J.H."/>
            <person name="West J.A."/>
            <person name="Bhattacharya D."/>
            <person name="Yoon H.S."/>
        </authorList>
    </citation>
    <scope>NUCLEOTIDE SEQUENCE [LARGE SCALE GENOMIC DNA]</scope>
    <source>
        <strain evidence="7 8">CCMP1338</strain>
        <tissue evidence="7">Whole cell</tissue>
    </source>
</reference>
<proteinExistence type="predicted"/>
<evidence type="ECO:0000256" key="5">
    <source>
        <dbReference type="ARBA" id="ARBA00023254"/>
    </source>
</evidence>
<evidence type="ECO:0000259" key="6">
    <source>
        <dbReference type="PROSITE" id="PS50815"/>
    </source>
</evidence>
<feature type="domain" description="HORMA" evidence="6">
    <location>
        <begin position="10"/>
        <end position="216"/>
    </location>
</feature>
<dbReference type="EMBL" id="JAMWBK010000008">
    <property type="protein sequence ID" value="KAJ8902928.1"/>
    <property type="molecule type" value="Genomic_DNA"/>
</dbReference>
<evidence type="ECO:0000313" key="8">
    <source>
        <dbReference type="Proteomes" id="UP001157974"/>
    </source>
</evidence>
<evidence type="ECO:0000256" key="4">
    <source>
        <dbReference type="ARBA" id="ARBA00023242"/>
    </source>
</evidence>
<organism evidence="7 8">
    <name type="scientific">Rhodosorus marinus</name>
    <dbReference type="NCBI Taxonomy" id="101924"/>
    <lineage>
        <taxon>Eukaryota</taxon>
        <taxon>Rhodophyta</taxon>
        <taxon>Stylonematophyceae</taxon>
        <taxon>Stylonematales</taxon>
        <taxon>Stylonemataceae</taxon>
        <taxon>Rhodosorus</taxon>
    </lineage>
</organism>
<sequence length="296" mass="33091">MNSDSNLGEEQSAALIRNILFASASMISKRRNLFPEDCFEQKRFAGTKLYLLKENEAEVDEYFIDSVRIVRWLNKVVFPSIETGTLQTIVFNIHPEEGDNSSENSGVVDNDSVVEGFKFQFKLPTIDNWDSSKAESGAMSFLRTLSIFLSLLPVPARETGLELRRTIYVETDEHKDNYNDIATLETAYHKFSVSARKGLGEPGSIPSNPEQLESEEFLISATGGGSSSLIFPTSKSSDENSHYIVSDPRGEPEVAFDDTDEPVAVVTYSGNKRRLAAEARRLNEDILQDSNRTQRV</sequence>
<dbReference type="PANTHER" id="PTHR48225:SF7">
    <property type="entry name" value="MEIOSIS-SPECIFIC PROTEIN HOP1"/>
    <property type="match status" value="1"/>
</dbReference>
<gene>
    <name evidence="7" type="ORF">NDN08_006246</name>
</gene>
<dbReference type="GO" id="GO:0051321">
    <property type="term" value="P:meiotic cell cycle"/>
    <property type="evidence" value="ECO:0007669"/>
    <property type="project" value="UniProtKB-KW"/>
</dbReference>
<dbReference type="GO" id="GO:0005634">
    <property type="term" value="C:nucleus"/>
    <property type="evidence" value="ECO:0007669"/>
    <property type="project" value="UniProtKB-SubCell"/>
</dbReference>
<dbReference type="AlphaFoldDB" id="A0AAV8UK60"/>
<dbReference type="PANTHER" id="PTHR48225">
    <property type="entry name" value="HORMA DOMAIN-CONTAINING PROTEIN 1"/>
    <property type="match status" value="1"/>
</dbReference>
<dbReference type="GO" id="GO:0005694">
    <property type="term" value="C:chromosome"/>
    <property type="evidence" value="ECO:0007669"/>
    <property type="project" value="UniProtKB-SubCell"/>
</dbReference>
<evidence type="ECO:0000256" key="3">
    <source>
        <dbReference type="ARBA" id="ARBA00022454"/>
    </source>
</evidence>
<comment type="caution">
    <text evidence="7">The sequence shown here is derived from an EMBL/GenBank/DDBJ whole genome shotgun (WGS) entry which is preliminary data.</text>
</comment>
<keyword evidence="5" id="KW-0469">Meiosis</keyword>
<evidence type="ECO:0000256" key="1">
    <source>
        <dbReference type="ARBA" id="ARBA00004123"/>
    </source>
</evidence>